<reference evidence="3 4" key="1">
    <citation type="submission" date="2016-12" db="EMBL/GenBank/DDBJ databases">
        <title>Trade-off between light-utilization and light-protection in marine flavobacteria.</title>
        <authorList>
            <person name="Kumagai Y."/>
            <person name="Yoshizawa S."/>
            <person name="Kogure K."/>
            <person name="Iwasaki W."/>
        </authorList>
    </citation>
    <scope>NUCLEOTIDE SEQUENCE [LARGE SCALE GENOMIC DNA]</scope>
    <source>
        <strain evidence="3 4">NBRC 108759</strain>
    </source>
</reference>
<dbReference type="EMBL" id="MSCN01000001">
    <property type="protein sequence ID" value="PQJ80904.1"/>
    <property type="molecule type" value="Genomic_DNA"/>
</dbReference>
<dbReference type="InterPro" id="IPR010982">
    <property type="entry name" value="Lambda_DNA-bd_dom_sf"/>
</dbReference>
<dbReference type="CDD" id="cd00093">
    <property type="entry name" value="HTH_XRE"/>
    <property type="match status" value="1"/>
</dbReference>
<dbReference type="InterPro" id="IPR050807">
    <property type="entry name" value="TransReg_Diox_bact_type"/>
</dbReference>
<comment type="caution">
    <text evidence="3">The sequence shown here is derived from an EMBL/GenBank/DDBJ whole genome shotgun (WGS) entry which is preliminary data.</text>
</comment>
<feature type="domain" description="HTH cro/C1-type" evidence="2">
    <location>
        <begin position="14"/>
        <end position="68"/>
    </location>
</feature>
<evidence type="ECO:0000259" key="2">
    <source>
        <dbReference type="PROSITE" id="PS50943"/>
    </source>
</evidence>
<dbReference type="PANTHER" id="PTHR46797">
    <property type="entry name" value="HTH-TYPE TRANSCRIPTIONAL REGULATOR"/>
    <property type="match status" value="1"/>
</dbReference>
<gene>
    <name evidence="3" type="ORF">BTO18_04595</name>
</gene>
<organism evidence="3 4">
    <name type="scientific">Polaribacter porphyrae</name>
    <dbReference type="NCBI Taxonomy" id="1137780"/>
    <lineage>
        <taxon>Bacteria</taxon>
        <taxon>Pseudomonadati</taxon>
        <taxon>Bacteroidota</taxon>
        <taxon>Flavobacteriia</taxon>
        <taxon>Flavobacteriales</taxon>
        <taxon>Flavobacteriaceae</taxon>
    </lineage>
</organism>
<dbReference type="PANTHER" id="PTHR46797:SF1">
    <property type="entry name" value="METHYLPHOSPHONATE SYNTHASE"/>
    <property type="match status" value="1"/>
</dbReference>
<dbReference type="Gene3D" id="1.10.260.40">
    <property type="entry name" value="lambda repressor-like DNA-binding domains"/>
    <property type="match status" value="1"/>
</dbReference>
<evidence type="ECO:0000313" key="4">
    <source>
        <dbReference type="Proteomes" id="UP000238882"/>
    </source>
</evidence>
<sequence length="492" mass="57415">MEDEYIRLIFGLKLKQIRTDKNLSLFGLAKLSGLSKSYLNEIEKGKKYPKTDKILQLSESLETPYDHLVSLKLDKNLAPIGEILQSKILKEIPLELFGIKENNLIDIIANAPAKVNAFISTIIKIAQNYNLTRESFFLASLRSYQEAHNNYFEEIETDVEKFAKAYHIDLLKKVTSNDLEEILIEEFGYTINTEELQKHKNLDELRNIYIAPKKMLLIDNTISESQKTFIYAKEIAYNFLKIEERLYTFPWIKFESFDQVLNNFIASYFAGALIIPRKSITEKLTNLFALEEWNSLKLHKIIKHFNCSQETFYQRLTNILPKFFNIKNLFFLRFTHQDNSPEFRLNKELHITQQQAPHANRKNEHYCRRWISIKTIKDLENSVKNRATFGVQISSYENQKNEYLVLSSATQDPFKKDISRSVSIGLLLSPHLKKKLTFLKENTFTKKIVGVTCETCAVENCKERAAKPTRLQKNNKYNNIAKTVDDIIKSYS</sequence>
<dbReference type="SMART" id="SM00530">
    <property type="entry name" value="HTH_XRE"/>
    <property type="match status" value="1"/>
</dbReference>
<keyword evidence="1 3" id="KW-0238">DNA-binding</keyword>
<dbReference type="AlphaFoldDB" id="A0A2S7WTJ9"/>
<evidence type="ECO:0000256" key="1">
    <source>
        <dbReference type="ARBA" id="ARBA00023125"/>
    </source>
</evidence>
<dbReference type="SUPFAM" id="SSF47413">
    <property type="entry name" value="lambda repressor-like DNA-binding domains"/>
    <property type="match status" value="1"/>
</dbReference>
<dbReference type="PROSITE" id="PS50943">
    <property type="entry name" value="HTH_CROC1"/>
    <property type="match status" value="1"/>
</dbReference>
<dbReference type="Proteomes" id="UP000238882">
    <property type="component" value="Unassembled WGS sequence"/>
</dbReference>
<dbReference type="Pfam" id="PF01381">
    <property type="entry name" value="HTH_3"/>
    <property type="match status" value="1"/>
</dbReference>
<keyword evidence="4" id="KW-1185">Reference proteome</keyword>
<proteinExistence type="predicted"/>
<dbReference type="GO" id="GO:0003677">
    <property type="term" value="F:DNA binding"/>
    <property type="evidence" value="ECO:0007669"/>
    <property type="project" value="UniProtKB-KW"/>
</dbReference>
<dbReference type="GO" id="GO:0003700">
    <property type="term" value="F:DNA-binding transcription factor activity"/>
    <property type="evidence" value="ECO:0007669"/>
    <property type="project" value="TreeGrafter"/>
</dbReference>
<protein>
    <submittedName>
        <fullName evidence="3">DNA-binding protein</fullName>
    </submittedName>
</protein>
<evidence type="ECO:0000313" key="3">
    <source>
        <dbReference type="EMBL" id="PQJ80904.1"/>
    </source>
</evidence>
<name>A0A2S7WTJ9_9FLAO</name>
<accession>A0A2S7WTJ9</accession>
<dbReference type="GO" id="GO:0005829">
    <property type="term" value="C:cytosol"/>
    <property type="evidence" value="ECO:0007669"/>
    <property type="project" value="TreeGrafter"/>
</dbReference>
<dbReference type="InterPro" id="IPR001387">
    <property type="entry name" value="Cro/C1-type_HTH"/>
</dbReference>